<dbReference type="Gene3D" id="2.60.120.10">
    <property type="entry name" value="Jelly Rolls"/>
    <property type="match status" value="1"/>
</dbReference>
<dbReference type="EMBL" id="ABWN01000028">
    <property type="protein sequence ID" value="EFF68547.1"/>
    <property type="molecule type" value="Genomic_DNA"/>
</dbReference>
<reference evidence="5 6" key="1">
    <citation type="submission" date="2010-02" db="EMBL/GenBank/DDBJ databases">
        <authorList>
            <person name="Weinstock G."/>
            <person name="Sodergren E."/>
            <person name="Clifton S."/>
            <person name="Fulton L."/>
            <person name="Fulton B."/>
            <person name="Courtney L."/>
            <person name="Fronick C."/>
            <person name="Harrison M."/>
            <person name="Strong C."/>
            <person name="Farmer C."/>
            <person name="Delahaunty K."/>
            <person name="Markovic C."/>
            <person name="Hall O."/>
            <person name="Minx P."/>
            <person name="Tomlinson C."/>
            <person name="Mitreva M."/>
            <person name="Nelson J."/>
            <person name="Hou S."/>
            <person name="Wollam A."/>
            <person name="Pepin K.H."/>
            <person name="Johnson M."/>
            <person name="Bhonagiri V."/>
            <person name="Zhang X."/>
            <person name="Suruliraj S."/>
            <person name="Warren W."/>
            <person name="Chinwalla A."/>
            <person name="Mardis E.R."/>
            <person name="Wilson R.K."/>
        </authorList>
    </citation>
    <scope>NUCLEOTIDE SEQUENCE [LARGE SCALE GENOMIC DNA]</scope>
    <source>
        <strain evidence="5 6">DSM 2876</strain>
    </source>
</reference>
<dbReference type="InterPro" id="IPR018060">
    <property type="entry name" value="HTH_AraC"/>
</dbReference>
<comment type="caution">
    <text evidence="5">The sequence shown here is derived from an EMBL/GenBank/DDBJ whole genome shotgun (WGS) entry which is preliminary data.</text>
</comment>
<proteinExistence type="predicted"/>
<dbReference type="Gene3D" id="1.10.10.60">
    <property type="entry name" value="Homeodomain-like"/>
    <property type="match status" value="2"/>
</dbReference>
<name>D4RZD9_9FIRM</name>
<dbReference type="GO" id="GO:0043565">
    <property type="term" value="F:sequence-specific DNA binding"/>
    <property type="evidence" value="ECO:0007669"/>
    <property type="project" value="InterPro"/>
</dbReference>
<dbReference type="AlphaFoldDB" id="D4RZD9"/>
<dbReference type="PANTHER" id="PTHR43280:SF2">
    <property type="entry name" value="HTH-TYPE TRANSCRIPTIONAL REGULATOR EXSA"/>
    <property type="match status" value="1"/>
</dbReference>
<dbReference type="PROSITE" id="PS00041">
    <property type="entry name" value="HTH_ARAC_FAMILY_1"/>
    <property type="match status" value="1"/>
</dbReference>
<evidence type="ECO:0000256" key="3">
    <source>
        <dbReference type="ARBA" id="ARBA00023163"/>
    </source>
</evidence>
<evidence type="ECO:0000259" key="4">
    <source>
        <dbReference type="PROSITE" id="PS01124"/>
    </source>
</evidence>
<dbReference type="Proteomes" id="UP000006238">
    <property type="component" value="Unassembled WGS sequence"/>
</dbReference>
<keyword evidence="2" id="KW-0238">DNA-binding</keyword>
<gene>
    <name evidence="5" type="ORF">BUTYVIB_01205</name>
</gene>
<keyword evidence="1" id="KW-0805">Transcription regulation</keyword>
<dbReference type="STRING" id="45851.BHV86_04805"/>
<dbReference type="InterPro" id="IPR037923">
    <property type="entry name" value="HTH-like"/>
</dbReference>
<dbReference type="eggNOG" id="COG2207">
    <property type="taxonomic scope" value="Bacteria"/>
</dbReference>
<dbReference type="PANTHER" id="PTHR43280">
    <property type="entry name" value="ARAC-FAMILY TRANSCRIPTIONAL REGULATOR"/>
    <property type="match status" value="1"/>
</dbReference>
<sequence length="288" mass="33858">MYLTLKENRNHGTKDYPYSQYHVFNQQTAFQFPIHWHDELEIIYIRNGSINITIDNELFTGTGGSFFIVNPGELHYMGSNDLNADYYTILFPLEFISFQSNDYVENMLFKPMRSSHVILTHSLPYSEIYAEIISLLEKLIYINKYEKGFYQLDCKILLLEILSNILSIPDILVKKTSNASDMRREIITYVNDNYLEKITLSDLADEFHMSEKYISRYFKKHFNITFSKYVNHMRLLYAKNLLDTTNISITDVALSSGFPNVSYFIRSFKESYGKTPFSYRTDNISVDM</sequence>
<dbReference type="RefSeq" id="WP_005602613.1">
    <property type="nucleotide sequence ID" value="NZ_GG663523.1"/>
</dbReference>
<keyword evidence="3" id="KW-0804">Transcription</keyword>
<dbReference type="eggNOG" id="COG1917">
    <property type="taxonomic scope" value="Bacteria"/>
</dbReference>
<accession>D4RZD9</accession>
<dbReference type="SMART" id="SM00342">
    <property type="entry name" value="HTH_ARAC"/>
    <property type="match status" value="1"/>
</dbReference>
<dbReference type="SUPFAM" id="SSF51215">
    <property type="entry name" value="Regulatory protein AraC"/>
    <property type="match status" value="1"/>
</dbReference>
<dbReference type="InterPro" id="IPR020449">
    <property type="entry name" value="Tscrpt_reg_AraC-type_HTH"/>
</dbReference>
<dbReference type="PRINTS" id="PR00032">
    <property type="entry name" value="HTHARAC"/>
</dbReference>
<dbReference type="GO" id="GO:0003700">
    <property type="term" value="F:DNA-binding transcription factor activity"/>
    <property type="evidence" value="ECO:0007669"/>
    <property type="project" value="InterPro"/>
</dbReference>
<dbReference type="Pfam" id="PF12833">
    <property type="entry name" value="HTH_18"/>
    <property type="match status" value="1"/>
</dbReference>
<dbReference type="InterPro" id="IPR003313">
    <property type="entry name" value="AraC-bd"/>
</dbReference>
<evidence type="ECO:0000313" key="6">
    <source>
        <dbReference type="Proteomes" id="UP000006238"/>
    </source>
</evidence>
<protein>
    <submittedName>
        <fullName evidence="5">Transcriptional regulator, AraC family</fullName>
    </submittedName>
</protein>
<dbReference type="SUPFAM" id="SSF46689">
    <property type="entry name" value="Homeodomain-like"/>
    <property type="match status" value="2"/>
</dbReference>
<organism evidence="5 6">
    <name type="scientific">Eshraghiella crossota DSM 2876</name>
    <dbReference type="NCBI Taxonomy" id="511680"/>
    <lineage>
        <taxon>Bacteria</taxon>
        <taxon>Bacillati</taxon>
        <taxon>Bacillota</taxon>
        <taxon>Clostridia</taxon>
        <taxon>Lachnospirales</taxon>
        <taxon>Lachnospiraceae</taxon>
        <taxon>Eshraghiella</taxon>
    </lineage>
</organism>
<evidence type="ECO:0000256" key="2">
    <source>
        <dbReference type="ARBA" id="ARBA00023125"/>
    </source>
</evidence>
<dbReference type="Pfam" id="PF02311">
    <property type="entry name" value="AraC_binding"/>
    <property type="match status" value="1"/>
</dbReference>
<dbReference type="PROSITE" id="PS01124">
    <property type="entry name" value="HTH_ARAC_FAMILY_2"/>
    <property type="match status" value="1"/>
</dbReference>
<feature type="domain" description="HTH araC/xylS-type" evidence="4">
    <location>
        <begin position="184"/>
        <end position="282"/>
    </location>
</feature>
<dbReference type="InterPro" id="IPR018062">
    <property type="entry name" value="HTH_AraC-typ_CS"/>
</dbReference>
<evidence type="ECO:0000256" key="1">
    <source>
        <dbReference type="ARBA" id="ARBA00023015"/>
    </source>
</evidence>
<dbReference type="InterPro" id="IPR014710">
    <property type="entry name" value="RmlC-like_jellyroll"/>
</dbReference>
<dbReference type="InterPro" id="IPR009057">
    <property type="entry name" value="Homeodomain-like_sf"/>
</dbReference>
<evidence type="ECO:0000313" key="5">
    <source>
        <dbReference type="EMBL" id="EFF68547.1"/>
    </source>
</evidence>
<dbReference type="GeneID" id="98919137"/>
<keyword evidence="6" id="KW-1185">Reference proteome</keyword>
<dbReference type="HOGENOM" id="CLU_000445_88_3_9"/>